<dbReference type="EMBL" id="CDMZ01004819">
    <property type="protein sequence ID" value="CEM51024.1"/>
    <property type="molecule type" value="Genomic_DNA"/>
</dbReference>
<dbReference type="VEuPathDB" id="CryptoDB:Cvel_10329"/>
<sequence length="225" mass="24288">MGEALTHLGSSSSVCLPAFEELILHADILHVHDDDNPIPAVGQSVASLFEGIASGHGSLPALHTVRIVGNDRTDIAVACSVATCILKSKLPQLRDLHFCSPLLLTREGMQTFATALCSHTVKTLRSLTLEKAETEDTPEDRTAEVDQMQEIAAALSFGQLTGLQELSLVGPLFSQGLSALTVGLASGKLPSLRLLELPEYPWEMVKRRPLSAKLSLQRNCHNYDI</sequence>
<protein>
    <submittedName>
        <fullName evidence="1">Uncharacterized protein</fullName>
    </submittedName>
</protein>
<gene>
    <name evidence="1" type="ORF">Cvel_10329</name>
</gene>
<proteinExistence type="predicted"/>
<dbReference type="InterPro" id="IPR032675">
    <property type="entry name" value="LRR_dom_sf"/>
</dbReference>
<dbReference type="PhylomeDB" id="A0A0G4I285"/>
<organism evidence="1">
    <name type="scientific">Chromera velia CCMP2878</name>
    <dbReference type="NCBI Taxonomy" id="1169474"/>
    <lineage>
        <taxon>Eukaryota</taxon>
        <taxon>Sar</taxon>
        <taxon>Alveolata</taxon>
        <taxon>Colpodellida</taxon>
        <taxon>Chromeraceae</taxon>
        <taxon>Chromera</taxon>
    </lineage>
</organism>
<accession>A0A0G4I285</accession>
<dbReference type="AlphaFoldDB" id="A0A0G4I285"/>
<dbReference type="Gene3D" id="3.80.10.10">
    <property type="entry name" value="Ribonuclease Inhibitor"/>
    <property type="match status" value="1"/>
</dbReference>
<evidence type="ECO:0000313" key="1">
    <source>
        <dbReference type="EMBL" id="CEM51024.1"/>
    </source>
</evidence>
<dbReference type="SUPFAM" id="SSF52047">
    <property type="entry name" value="RNI-like"/>
    <property type="match status" value="1"/>
</dbReference>
<reference evidence="1" key="1">
    <citation type="submission" date="2014-11" db="EMBL/GenBank/DDBJ databases">
        <authorList>
            <person name="Otto D Thomas"/>
            <person name="Naeem Raeece"/>
        </authorList>
    </citation>
    <scope>NUCLEOTIDE SEQUENCE</scope>
</reference>
<name>A0A0G4I285_9ALVE</name>